<reference evidence="5" key="1">
    <citation type="journal article" date="2000" name="Curr. Microbiol.">
        <title>Comparison of low-molecular-weight heat stress proteins encoded on plasmids in different strains of Streptococcus thermophilus.</title>
        <authorList>
            <person name="Solow B.T."/>
            <person name="Somkuti G.A."/>
        </authorList>
    </citation>
    <scope>NUCLEOTIDE SEQUENCE</scope>
    <source>
        <strain evidence="5">ST116</strain>
        <plasmid evidence="5">pER16</plasmid>
    </source>
</reference>
<protein>
    <submittedName>
        <fullName evidence="5">Restriction modification system specificity subunit</fullName>
    </submittedName>
</protein>
<dbReference type="GO" id="GO:0009307">
    <property type="term" value="P:DNA restriction-modification system"/>
    <property type="evidence" value="ECO:0007669"/>
    <property type="project" value="UniProtKB-KW"/>
</dbReference>
<evidence type="ECO:0000313" key="5">
    <source>
        <dbReference type="EMBL" id="AAF04354.1"/>
    </source>
</evidence>
<organism evidence="5">
    <name type="scientific">Streptococcus thermophilus</name>
    <dbReference type="NCBI Taxonomy" id="1308"/>
    <lineage>
        <taxon>Bacteria</taxon>
        <taxon>Bacillati</taxon>
        <taxon>Bacillota</taxon>
        <taxon>Bacilli</taxon>
        <taxon>Lactobacillales</taxon>
        <taxon>Streptococcaceae</taxon>
        <taxon>Streptococcus</taxon>
    </lineage>
</organism>
<accession>Q9RNW6</accession>
<proteinExistence type="inferred from homology"/>
<dbReference type="Gene3D" id="3.90.220.20">
    <property type="entry name" value="DNA methylase specificity domains"/>
    <property type="match status" value="2"/>
</dbReference>
<dbReference type="PANTHER" id="PTHR30408:SF12">
    <property type="entry name" value="TYPE I RESTRICTION ENZYME MJAVIII SPECIFICITY SUBUNIT"/>
    <property type="match status" value="1"/>
</dbReference>
<evidence type="ECO:0000256" key="3">
    <source>
        <dbReference type="ARBA" id="ARBA00023125"/>
    </source>
</evidence>
<comment type="similarity">
    <text evidence="1">Belongs to the type-I restriction system S methylase family.</text>
</comment>
<name>Q9RNW6_STRTR</name>
<dbReference type="REBASE" id="4957">
    <property type="entry name" value="S.SthER16IP"/>
</dbReference>
<keyword evidence="2" id="KW-0680">Restriction system</keyword>
<evidence type="ECO:0000256" key="1">
    <source>
        <dbReference type="ARBA" id="ARBA00010923"/>
    </source>
</evidence>
<dbReference type="EMBL" id="AF177166">
    <property type="protein sequence ID" value="AAF04354.1"/>
    <property type="molecule type" value="Genomic_DNA"/>
</dbReference>
<evidence type="ECO:0000259" key="4">
    <source>
        <dbReference type="Pfam" id="PF01420"/>
    </source>
</evidence>
<dbReference type="AlphaFoldDB" id="Q9RNW6"/>
<sequence>MAKIDDSVKKEVPELRFKGFTDEWEERKLSSIANVLLERIKIMIDSSSYYISTRWFSGSKNDYFNKQVASRDVTGYFLVKNGEFAYNKSYSNGYPWGAIKRLDKYEMGVLSTLYIVFKPTAINSQFLVSYYETTRWYREVSKNAAEGARNHGLLNISPNDFFNTLLTIPKSAEEQQQIGSFFKQLDDTITLHQRKLDLLKEQKKGFLQKMFPKNSAKVPELRFAGFADDWEERKLSDIADKAVDNRGKTPTISEDESSVIRGCKSRKRCSRLFQVLILAMRPLMTEFAAYIKEGDICVFYCGKYWFGLALMDTQMKNATIAQNIVAFRANEKYDSKFLYANVIKEGESSNKAHVCDGAVQPSIKVSQLVDVDYCVTENMEEQRKLGEYFLNLDNLITLHQRKLDLLKEQKKGFLQKMFV</sequence>
<geneLocation type="plasmid" evidence="5">
    <name>pER16</name>
</geneLocation>
<dbReference type="SUPFAM" id="SSF116734">
    <property type="entry name" value="DNA methylase specificity domain"/>
    <property type="match status" value="2"/>
</dbReference>
<dbReference type="InterPro" id="IPR052021">
    <property type="entry name" value="Type-I_RS_S_subunit"/>
</dbReference>
<evidence type="ECO:0000256" key="2">
    <source>
        <dbReference type="ARBA" id="ARBA00022747"/>
    </source>
</evidence>
<keyword evidence="3" id="KW-0238">DNA-binding</keyword>
<dbReference type="Pfam" id="PF01420">
    <property type="entry name" value="Methylase_S"/>
    <property type="match status" value="1"/>
</dbReference>
<keyword evidence="5" id="KW-0614">Plasmid</keyword>
<gene>
    <name evidence="5" type="primary">hsdS</name>
</gene>
<dbReference type="InterPro" id="IPR044946">
    <property type="entry name" value="Restrct_endonuc_typeI_TRD_sf"/>
</dbReference>
<dbReference type="GO" id="GO:0003677">
    <property type="term" value="F:DNA binding"/>
    <property type="evidence" value="ECO:0007669"/>
    <property type="project" value="UniProtKB-KW"/>
</dbReference>
<dbReference type="InterPro" id="IPR000055">
    <property type="entry name" value="Restrct_endonuc_typeI_TRD"/>
</dbReference>
<feature type="domain" description="Type I restriction modification DNA specificity" evidence="4">
    <location>
        <begin position="22"/>
        <end position="200"/>
    </location>
</feature>
<dbReference type="PANTHER" id="PTHR30408">
    <property type="entry name" value="TYPE-1 RESTRICTION ENZYME ECOKI SPECIFICITY PROTEIN"/>
    <property type="match status" value="1"/>
</dbReference>